<dbReference type="SUPFAM" id="SSF51735">
    <property type="entry name" value="NAD(P)-binding Rossmann-fold domains"/>
    <property type="match status" value="1"/>
</dbReference>
<protein>
    <submittedName>
        <fullName evidence="3">UDP-N-acetyl-2-amino-2-deoxyglucuronate dehydrogenase</fullName>
    </submittedName>
</protein>
<name>A0A419WAS2_9BACT</name>
<evidence type="ECO:0000313" key="4">
    <source>
        <dbReference type="Proteomes" id="UP000283387"/>
    </source>
</evidence>
<evidence type="ECO:0000259" key="2">
    <source>
        <dbReference type="Pfam" id="PF02894"/>
    </source>
</evidence>
<evidence type="ECO:0000259" key="1">
    <source>
        <dbReference type="Pfam" id="PF01408"/>
    </source>
</evidence>
<dbReference type="Proteomes" id="UP000283387">
    <property type="component" value="Unassembled WGS sequence"/>
</dbReference>
<dbReference type="InterPro" id="IPR004104">
    <property type="entry name" value="Gfo/Idh/MocA-like_OxRdtase_C"/>
</dbReference>
<accession>A0A419WAS2</accession>
<proteinExistence type="predicted"/>
<dbReference type="Pfam" id="PF02894">
    <property type="entry name" value="GFO_IDH_MocA_C"/>
    <property type="match status" value="1"/>
</dbReference>
<dbReference type="OrthoDB" id="9815825at2"/>
<evidence type="ECO:0000313" key="3">
    <source>
        <dbReference type="EMBL" id="RKD92575.1"/>
    </source>
</evidence>
<feature type="domain" description="Gfo/Idh/MocA-like oxidoreductase N-terminal" evidence="1">
    <location>
        <begin position="3"/>
        <end position="120"/>
    </location>
</feature>
<dbReference type="InterPro" id="IPR000683">
    <property type="entry name" value="Gfo/Idh/MocA-like_OxRdtase_N"/>
</dbReference>
<feature type="domain" description="Gfo/Idh/MocA-like oxidoreductase C-terminal" evidence="2">
    <location>
        <begin position="137"/>
        <end position="221"/>
    </location>
</feature>
<dbReference type="GO" id="GO:0000166">
    <property type="term" value="F:nucleotide binding"/>
    <property type="evidence" value="ECO:0007669"/>
    <property type="project" value="InterPro"/>
</dbReference>
<keyword evidence="4" id="KW-1185">Reference proteome</keyword>
<gene>
    <name evidence="3" type="ORF">BC643_2949</name>
</gene>
<reference evidence="3 4" key="1">
    <citation type="submission" date="2018-09" db="EMBL/GenBank/DDBJ databases">
        <title>Genomic Encyclopedia of Archaeal and Bacterial Type Strains, Phase II (KMG-II): from individual species to whole genera.</title>
        <authorList>
            <person name="Goeker M."/>
        </authorList>
    </citation>
    <scope>NUCLEOTIDE SEQUENCE [LARGE SCALE GENOMIC DNA]</scope>
    <source>
        <strain evidence="3 4">DSM 27148</strain>
    </source>
</reference>
<comment type="caution">
    <text evidence="3">The sequence shown here is derived from an EMBL/GenBank/DDBJ whole genome shotgun (WGS) entry which is preliminary data.</text>
</comment>
<dbReference type="Pfam" id="PF01408">
    <property type="entry name" value="GFO_IDH_MocA"/>
    <property type="match status" value="1"/>
</dbReference>
<dbReference type="InterPro" id="IPR052515">
    <property type="entry name" value="Gfo/Idh/MocA_Oxidoreductase"/>
</dbReference>
<dbReference type="EMBL" id="RAPN01000001">
    <property type="protein sequence ID" value="RKD92575.1"/>
    <property type="molecule type" value="Genomic_DNA"/>
</dbReference>
<dbReference type="RefSeq" id="WP_120273767.1">
    <property type="nucleotide sequence ID" value="NZ_RAPN01000001.1"/>
</dbReference>
<organism evidence="3 4">
    <name type="scientific">Mangrovibacterium diazotrophicum</name>
    <dbReference type="NCBI Taxonomy" id="1261403"/>
    <lineage>
        <taxon>Bacteria</taxon>
        <taxon>Pseudomonadati</taxon>
        <taxon>Bacteroidota</taxon>
        <taxon>Bacteroidia</taxon>
        <taxon>Marinilabiliales</taxon>
        <taxon>Prolixibacteraceae</taxon>
        <taxon>Mangrovibacterium</taxon>
    </lineage>
</organism>
<sequence length="308" mass="35116">MKNFALIGAAGFVAERHLKAIRETGNRLIAATDPFDVVGRLDQYFPDTEFFTDFCQFEQYIIDHRVDITSICSPNYLHAMHIQTALHADTDVICEKPMVLNPGELEAIEKAQEQSGKTVYNILQLRLHPAIVALKRKVDNGPQDKIFDIDLTYITSRGKWYFESWKGDDLKSGGLVCNIGIHFFDMLLWIFGGVEKSQVHLNERDKAAGTLQLKKANVRWYLSLDYNDIPNPIKQLGKRTYRSLVINNEEFEFSEGFTDLHTLSYRSILDGSGFKPRDAKTSILLTHEIRNSLAQRATATEHHPLLSK</sequence>
<dbReference type="AlphaFoldDB" id="A0A419WAS2"/>
<dbReference type="PANTHER" id="PTHR43249">
    <property type="entry name" value="UDP-N-ACETYL-2-AMINO-2-DEOXY-D-GLUCURONATE OXIDASE"/>
    <property type="match status" value="1"/>
</dbReference>
<dbReference type="InterPro" id="IPR036291">
    <property type="entry name" value="NAD(P)-bd_dom_sf"/>
</dbReference>
<dbReference type="PANTHER" id="PTHR43249:SF1">
    <property type="entry name" value="D-GLUCOSIDE 3-DEHYDROGENASE"/>
    <property type="match status" value="1"/>
</dbReference>
<dbReference type="Gene3D" id="3.40.50.720">
    <property type="entry name" value="NAD(P)-binding Rossmann-like Domain"/>
    <property type="match status" value="1"/>
</dbReference>
<dbReference type="Gene3D" id="3.30.360.10">
    <property type="entry name" value="Dihydrodipicolinate Reductase, domain 2"/>
    <property type="match status" value="1"/>
</dbReference>